<evidence type="ECO:0000313" key="4">
    <source>
        <dbReference type="EMBL" id="PQO33072.1"/>
    </source>
</evidence>
<protein>
    <recommendedName>
        <fullName evidence="6">DUF1549 domain-containing protein</fullName>
    </recommendedName>
</protein>
<dbReference type="Proteomes" id="UP000239388">
    <property type="component" value="Unassembled WGS sequence"/>
</dbReference>
<name>A0A2S8FLK3_9BACT</name>
<reference evidence="4 5" key="1">
    <citation type="submission" date="2018-02" db="EMBL/GenBank/DDBJ databases">
        <title>Comparative genomes isolates from brazilian mangrove.</title>
        <authorList>
            <person name="Araujo J.E."/>
            <person name="Taketani R.G."/>
            <person name="Silva M.C.P."/>
            <person name="Loureco M.V."/>
            <person name="Andreote F.D."/>
        </authorList>
    </citation>
    <scope>NUCLEOTIDE SEQUENCE [LARGE SCALE GENOMIC DNA]</scope>
    <source>
        <strain evidence="4 5">NAP PRIS-MGV</strain>
    </source>
</reference>
<dbReference type="PANTHER" id="PTHR35889:SF3">
    <property type="entry name" value="F-BOX DOMAIN-CONTAINING PROTEIN"/>
    <property type="match status" value="1"/>
</dbReference>
<dbReference type="EMBL" id="PUIB01000018">
    <property type="protein sequence ID" value="PQO33072.1"/>
    <property type="molecule type" value="Genomic_DNA"/>
</dbReference>
<comment type="caution">
    <text evidence="4">The sequence shown here is derived from an EMBL/GenBank/DDBJ whole genome shotgun (WGS) entry which is preliminary data.</text>
</comment>
<dbReference type="OrthoDB" id="289126at2"/>
<dbReference type="RefSeq" id="WP_105356228.1">
    <property type="nucleotide sequence ID" value="NZ_PUIB01000018.1"/>
</dbReference>
<evidence type="ECO:0000256" key="1">
    <source>
        <dbReference type="SAM" id="SignalP"/>
    </source>
</evidence>
<dbReference type="PANTHER" id="PTHR35889">
    <property type="entry name" value="CYCLOINULO-OLIGOSACCHARIDE FRUCTANOTRANSFERASE-RELATED"/>
    <property type="match status" value="1"/>
</dbReference>
<dbReference type="Pfam" id="PF07583">
    <property type="entry name" value="PSCyt2"/>
    <property type="match status" value="1"/>
</dbReference>
<dbReference type="InterPro" id="IPR011444">
    <property type="entry name" value="DUF1549"/>
</dbReference>
<evidence type="ECO:0008006" key="6">
    <source>
        <dbReference type="Google" id="ProtNLM"/>
    </source>
</evidence>
<evidence type="ECO:0000259" key="3">
    <source>
        <dbReference type="Pfam" id="PF07587"/>
    </source>
</evidence>
<feature type="domain" description="DUF1549" evidence="2">
    <location>
        <begin position="43"/>
        <end position="239"/>
    </location>
</feature>
<feature type="domain" description="DUF1553" evidence="3">
    <location>
        <begin position="309"/>
        <end position="531"/>
    </location>
</feature>
<keyword evidence="1" id="KW-0732">Signal</keyword>
<evidence type="ECO:0000313" key="5">
    <source>
        <dbReference type="Proteomes" id="UP000239388"/>
    </source>
</evidence>
<feature type="chain" id="PRO_5015392410" description="DUF1549 domain-containing protein" evidence="1">
    <location>
        <begin position="29"/>
        <end position="562"/>
    </location>
</feature>
<evidence type="ECO:0000259" key="2">
    <source>
        <dbReference type="Pfam" id="PF07583"/>
    </source>
</evidence>
<accession>A0A2S8FLK3</accession>
<dbReference type="Pfam" id="PF07587">
    <property type="entry name" value="PSD1"/>
    <property type="match status" value="1"/>
</dbReference>
<dbReference type="InterPro" id="IPR022655">
    <property type="entry name" value="DUF1553"/>
</dbReference>
<dbReference type="AlphaFoldDB" id="A0A2S8FLK3"/>
<sequence>MSRWQFSPVTFAPLALGLVLVLTAGAFAADRSEDYGIPQVATINEKIRLGWQDYGISPSPEEIDTVWARRLFLDVLGRVPSVDELNDFARDRSRDKKKNLVDRLLFDEKYTEEYARNWTTVWTNVLIGRNGGTANNSQISRAGMQKYLRDTFARNTHYDKMVEELVSATGANTPGMPGFNGAVNFYMDKLDEDGVQATAKTAQIFLGLQVQCTQCHNHPFNEWKQEKFWNMNAFFRQTRAMRGQMPGNANNNGMRAMTLNNVDFMGEGRNIDNAEIYYELRNGLLKVAYPEFLDGQKIPANGRVAQVNRREELAKFIVESENLQEAIVNRYWGHFLGYGFTKPVDDMGPHNRPTHPELLTYLGQELRENSFDLKQLIRWIALSEAYSLSSKITKGNSLDDPTVGEPPKFSHFYLRQMQAEQLYESLLVATQAHKTRGNYEEQEKKKSEWMQQFVTAFGTDEGDEATTFNGTIPQALMMFNGDLVMDAVSTKPGSFIYSMAAEGQDGKEAINHLYMATVARRPTRKELEAANYLIGIHKGDTAKALQDVFWALLNSNEFILNH</sequence>
<proteinExistence type="predicted"/>
<feature type="signal peptide" evidence="1">
    <location>
        <begin position="1"/>
        <end position="28"/>
    </location>
</feature>
<gene>
    <name evidence="4" type="ORF">C5Y98_18225</name>
</gene>
<organism evidence="4 5">
    <name type="scientific">Blastopirellula marina</name>
    <dbReference type="NCBI Taxonomy" id="124"/>
    <lineage>
        <taxon>Bacteria</taxon>
        <taxon>Pseudomonadati</taxon>
        <taxon>Planctomycetota</taxon>
        <taxon>Planctomycetia</taxon>
        <taxon>Pirellulales</taxon>
        <taxon>Pirellulaceae</taxon>
        <taxon>Blastopirellula</taxon>
    </lineage>
</organism>